<dbReference type="RefSeq" id="WP_171242346.1">
    <property type="nucleotide sequence ID" value="NZ_JABEPQ010000001.1"/>
</dbReference>
<name>A0A849HDW9_9MICO</name>
<keyword evidence="4" id="KW-1185">Reference proteome</keyword>
<evidence type="ECO:0000256" key="1">
    <source>
        <dbReference type="SAM" id="MobiDB-lite"/>
    </source>
</evidence>
<evidence type="ECO:0000313" key="4">
    <source>
        <dbReference type="Proteomes" id="UP000588586"/>
    </source>
</evidence>
<dbReference type="InterPro" id="IPR025445">
    <property type="entry name" value="DUF4191"/>
</dbReference>
<feature type="transmembrane region" description="Helical" evidence="2">
    <location>
        <begin position="60"/>
        <end position="79"/>
    </location>
</feature>
<gene>
    <name evidence="3" type="ORF">HJG52_04730</name>
</gene>
<evidence type="ECO:0000256" key="2">
    <source>
        <dbReference type="SAM" id="Phobius"/>
    </source>
</evidence>
<comment type="caution">
    <text evidence="3">The sequence shown here is derived from an EMBL/GenBank/DDBJ whole genome shotgun (WGS) entry which is preliminary data.</text>
</comment>
<sequence>MARKEKQQSDTPKEPGRFRQVGQVFNAARKVDPTIPWWMLLAFLAVVLVGVAIGLAVGHWVYALVLSIPLGLLAAMVVLSRKAERAAYRSLEGQPGAAGAALSGLRRGWYYDQQPVALDGARGTRPDDMSGAAFVFRAVGRPGVVLIGEGTAARRSKLLTQERKKVERVAPGVPVTLLVVGDGEDQLPARKLSSKMTRMKPVLTKEEAAAVNKRLKALGGMRPPIPAGMDPMRARVDRKAMRGR</sequence>
<dbReference type="Pfam" id="PF13829">
    <property type="entry name" value="DUF4191"/>
    <property type="match status" value="1"/>
</dbReference>
<feature type="transmembrane region" description="Helical" evidence="2">
    <location>
        <begin position="35"/>
        <end position="54"/>
    </location>
</feature>
<protein>
    <submittedName>
        <fullName evidence="3">DUF4191 domain-containing protein</fullName>
    </submittedName>
</protein>
<keyword evidence="2" id="KW-0472">Membrane</keyword>
<evidence type="ECO:0000313" key="3">
    <source>
        <dbReference type="EMBL" id="NNM45309.1"/>
    </source>
</evidence>
<proteinExistence type="predicted"/>
<feature type="region of interest" description="Disordered" evidence="1">
    <location>
        <begin position="219"/>
        <end position="244"/>
    </location>
</feature>
<feature type="compositionally biased region" description="Basic and acidic residues" evidence="1">
    <location>
        <begin position="232"/>
        <end position="244"/>
    </location>
</feature>
<reference evidence="3 4" key="1">
    <citation type="submission" date="2020-04" db="EMBL/GenBank/DDBJ databases">
        <title>Knoellia sp. isolate from air conditioner.</title>
        <authorList>
            <person name="Chea S."/>
            <person name="Kim D.-U."/>
        </authorList>
    </citation>
    <scope>NUCLEOTIDE SEQUENCE [LARGE SCALE GENOMIC DNA]</scope>
    <source>
        <strain evidence="3 4">DB2414S</strain>
    </source>
</reference>
<keyword evidence="2" id="KW-0812">Transmembrane</keyword>
<dbReference type="Proteomes" id="UP000588586">
    <property type="component" value="Unassembled WGS sequence"/>
</dbReference>
<keyword evidence="2" id="KW-1133">Transmembrane helix</keyword>
<dbReference type="EMBL" id="JABEPQ010000001">
    <property type="protein sequence ID" value="NNM45309.1"/>
    <property type="molecule type" value="Genomic_DNA"/>
</dbReference>
<accession>A0A849HDW9</accession>
<organism evidence="3 4">
    <name type="scientific">Knoellia koreensis</name>
    <dbReference type="NCBI Taxonomy" id="2730921"/>
    <lineage>
        <taxon>Bacteria</taxon>
        <taxon>Bacillati</taxon>
        <taxon>Actinomycetota</taxon>
        <taxon>Actinomycetes</taxon>
        <taxon>Micrococcales</taxon>
        <taxon>Intrasporangiaceae</taxon>
        <taxon>Knoellia</taxon>
    </lineage>
</organism>
<dbReference type="AlphaFoldDB" id="A0A849HDW9"/>